<accession>A0AAE1IUS7</accession>
<evidence type="ECO:0000313" key="3">
    <source>
        <dbReference type="Proteomes" id="UP001293593"/>
    </source>
</evidence>
<feature type="region of interest" description="Disordered" evidence="1">
    <location>
        <begin position="29"/>
        <end position="82"/>
    </location>
</feature>
<comment type="caution">
    <text evidence="2">The sequence shown here is derived from an EMBL/GenBank/DDBJ whole genome shotgun (WGS) entry which is preliminary data.</text>
</comment>
<dbReference type="AlphaFoldDB" id="A0AAE1IUS7"/>
<proteinExistence type="predicted"/>
<evidence type="ECO:0000313" key="2">
    <source>
        <dbReference type="EMBL" id="KAK4256424.1"/>
    </source>
</evidence>
<sequence length="82" mass="9140">MSRRLLGNFSPENLIRGLNLIPRSEKSSFLRRVGSRRPGPTKGPPPQHNFTFMRAMASKLMHSDSTTMEDPKETTEGKVNGG</sequence>
<keyword evidence="3" id="KW-1185">Reference proteome</keyword>
<gene>
    <name evidence="2" type="ORF">QN277_009291</name>
</gene>
<organism evidence="2 3">
    <name type="scientific">Acacia crassicarpa</name>
    <name type="common">northern wattle</name>
    <dbReference type="NCBI Taxonomy" id="499986"/>
    <lineage>
        <taxon>Eukaryota</taxon>
        <taxon>Viridiplantae</taxon>
        <taxon>Streptophyta</taxon>
        <taxon>Embryophyta</taxon>
        <taxon>Tracheophyta</taxon>
        <taxon>Spermatophyta</taxon>
        <taxon>Magnoliopsida</taxon>
        <taxon>eudicotyledons</taxon>
        <taxon>Gunneridae</taxon>
        <taxon>Pentapetalae</taxon>
        <taxon>rosids</taxon>
        <taxon>fabids</taxon>
        <taxon>Fabales</taxon>
        <taxon>Fabaceae</taxon>
        <taxon>Caesalpinioideae</taxon>
        <taxon>mimosoid clade</taxon>
        <taxon>Acacieae</taxon>
        <taxon>Acacia</taxon>
    </lineage>
</organism>
<evidence type="ECO:0000256" key="1">
    <source>
        <dbReference type="SAM" id="MobiDB-lite"/>
    </source>
</evidence>
<dbReference type="Proteomes" id="UP001293593">
    <property type="component" value="Unassembled WGS sequence"/>
</dbReference>
<protein>
    <submittedName>
        <fullName evidence="2">Uncharacterized protein</fullName>
    </submittedName>
</protein>
<reference evidence="2" key="1">
    <citation type="submission" date="2023-10" db="EMBL/GenBank/DDBJ databases">
        <title>Chromosome-level genome of the transformable northern wattle, Acacia crassicarpa.</title>
        <authorList>
            <person name="Massaro I."/>
            <person name="Sinha N.R."/>
            <person name="Poethig S."/>
            <person name="Leichty A.R."/>
        </authorList>
    </citation>
    <scope>NUCLEOTIDE SEQUENCE</scope>
    <source>
        <strain evidence="2">Acra3RX</strain>
        <tissue evidence="2">Leaf</tissue>
    </source>
</reference>
<dbReference type="EMBL" id="JAWXYG010000013">
    <property type="protein sequence ID" value="KAK4256424.1"/>
    <property type="molecule type" value="Genomic_DNA"/>
</dbReference>
<name>A0AAE1IUS7_9FABA</name>